<dbReference type="Pfam" id="PF14302">
    <property type="entry name" value="DUF4377"/>
    <property type="match status" value="1"/>
</dbReference>
<name>A0A4R0MXD2_9SPHI</name>
<dbReference type="EMBL" id="SJSK01000002">
    <property type="protein sequence ID" value="TCC91905.1"/>
    <property type="molecule type" value="Genomic_DNA"/>
</dbReference>
<comment type="caution">
    <text evidence="2">The sequence shown here is derived from an EMBL/GenBank/DDBJ whole genome shotgun (WGS) entry which is preliminary data.</text>
</comment>
<dbReference type="RefSeq" id="WP_131552845.1">
    <property type="nucleotide sequence ID" value="NZ_SJSK01000002.1"/>
</dbReference>
<accession>A0A4R0MXD2</accession>
<protein>
    <submittedName>
        <fullName evidence="2">DUF4377 domain-containing protein</fullName>
    </submittedName>
</protein>
<reference evidence="2 3" key="1">
    <citation type="submission" date="2019-02" db="EMBL/GenBank/DDBJ databases">
        <title>Pedobacter sp. RP-1-13 sp. nov., isolated from Arctic soil.</title>
        <authorList>
            <person name="Dahal R.H."/>
        </authorList>
    </citation>
    <scope>NUCLEOTIDE SEQUENCE [LARGE SCALE GENOMIC DNA]</scope>
    <source>
        <strain evidence="2 3">RP-1-13</strain>
    </source>
</reference>
<dbReference type="InterPro" id="IPR025485">
    <property type="entry name" value="DUF4377"/>
</dbReference>
<dbReference type="PROSITE" id="PS51257">
    <property type="entry name" value="PROKAR_LIPOPROTEIN"/>
    <property type="match status" value="1"/>
</dbReference>
<evidence type="ECO:0000259" key="1">
    <source>
        <dbReference type="Pfam" id="PF14302"/>
    </source>
</evidence>
<organism evidence="2 3">
    <name type="scientific">Pedobacter frigiditerrae</name>
    <dbReference type="NCBI Taxonomy" id="2530452"/>
    <lineage>
        <taxon>Bacteria</taxon>
        <taxon>Pseudomonadati</taxon>
        <taxon>Bacteroidota</taxon>
        <taxon>Sphingobacteriia</taxon>
        <taxon>Sphingobacteriales</taxon>
        <taxon>Sphingobacteriaceae</taxon>
        <taxon>Pedobacter</taxon>
    </lineage>
</organism>
<sequence length="190" mass="20947">MKKTISQARNLVFLAILAISTIFISSCEKTENQIKIRINQFKQTAVAPYGPVITLSAQQGDEIGSANWSAFYDQIVGFDYEIGYVYDLLVVETEILNPPADGSSKAYQLKQILSKTKVDESITFNLMLKNDLINYVKGDAVSGYTLLDEADIDCGNLCNEFANALQSNSKLINGKFVLNSDGSIKLVELL</sequence>
<dbReference type="OrthoDB" id="880459at2"/>
<evidence type="ECO:0000313" key="3">
    <source>
        <dbReference type="Proteomes" id="UP000292884"/>
    </source>
</evidence>
<gene>
    <name evidence="2" type="ORF">EZ428_09150</name>
</gene>
<dbReference type="Proteomes" id="UP000292884">
    <property type="component" value="Unassembled WGS sequence"/>
</dbReference>
<feature type="domain" description="DUF4377" evidence="1">
    <location>
        <begin position="62"/>
        <end position="115"/>
    </location>
</feature>
<dbReference type="AlphaFoldDB" id="A0A4R0MXD2"/>
<evidence type="ECO:0000313" key="2">
    <source>
        <dbReference type="EMBL" id="TCC91905.1"/>
    </source>
</evidence>
<keyword evidence="3" id="KW-1185">Reference proteome</keyword>
<proteinExistence type="predicted"/>